<accession>A0A0A6VT07</accession>
<evidence type="ECO:0000313" key="2">
    <source>
        <dbReference type="EMBL" id="KHD98085.1"/>
    </source>
</evidence>
<dbReference type="Proteomes" id="UP000030466">
    <property type="component" value="Unassembled WGS sequence"/>
</dbReference>
<evidence type="ECO:0000313" key="3">
    <source>
        <dbReference type="Proteomes" id="UP000030466"/>
    </source>
</evidence>
<organism evidence="2 3">
    <name type="scientific">Kocuria rosea subsp. polaris</name>
    <dbReference type="NCBI Taxonomy" id="136273"/>
    <lineage>
        <taxon>Bacteria</taxon>
        <taxon>Bacillati</taxon>
        <taxon>Actinomycetota</taxon>
        <taxon>Actinomycetes</taxon>
        <taxon>Micrococcales</taxon>
        <taxon>Micrococcaceae</taxon>
        <taxon>Kocuria</taxon>
    </lineage>
</organism>
<gene>
    <name evidence="2" type="ORF">GY22_05885</name>
</gene>
<dbReference type="EMBL" id="JSUH01000004">
    <property type="protein sequence ID" value="KHD98085.1"/>
    <property type="molecule type" value="Genomic_DNA"/>
</dbReference>
<comment type="caution">
    <text evidence="2">The sequence shown here is derived from an EMBL/GenBank/DDBJ whole genome shotgun (WGS) entry which is preliminary data.</text>
</comment>
<dbReference type="AlphaFoldDB" id="A0A0A6VT07"/>
<dbReference type="PROSITE" id="PS51186">
    <property type="entry name" value="GNAT"/>
    <property type="match status" value="2"/>
</dbReference>
<dbReference type="InterPro" id="IPR016181">
    <property type="entry name" value="Acyl_CoA_acyltransferase"/>
</dbReference>
<sequence>MSEHPPVRIEQMRIPDEFDDAAQELLGRVAELVRRSRQHVWGISDLTGDAQELYRDLLDPFERVVVLLAWAGDRLAGRAEVRMPLVTLTDSAHITVDVDPDVTSQGTGSELLAAAEQLAVGESRRHLRIQTEHPGPEEIQGDGSVTGVFPLVTPGMVEWVDAADGSGRLPVSNRQTRFALSAGYRLESVSDFGVLDVPLPPERVAALLDEVAASPAQEPYRIHVWSGPAPEDRLDELAALHSRMATDSFLAPVAAAEPEPWDAERVRRTEQLRAEAGNLSLVAVAEHEPTGRLVGMTEIVLAGEEPPIGMQDETVVLREHRRRWLATRLKLANLQQLERLAPSVRTVYSWSHSGDDRMSRVNARLGFRVAGRSGVWARDFPSA</sequence>
<dbReference type="Gene3D" id="3.40.630.30">
    <property type="match status" value="1"/>
</dbReference>
<protein>
    <submittedName>
        <fullName evidence="2">Acetyltransferase</fullName>
    </submittedName>
</protein>
<keyword evidence="2" id="KW-0808">Transferase</keyword>
<dbReference type="RefSeq" id="WP_035924897.1">
    <property type="nucleotide sequence ID" value="NZ_JSUH01000004.1"/>
</dbReference>
<dbReference type="SUPFAM" id="SSF55729">
    <property type="entry name" value="Acyl-CoA N-acyltransferases (Nat)"/>
    <property type="match status" value="2"/>
</dbReference>
<evidence type="ECO:0000259" key="1">
    <source>
        <dbReference type="PROSITE" id="PS51186"/>
    </source>
</evidence>
<dbReference type="GO" id="GO:0016747">
    <property type="term" value="F:acyltransferase activity, transferring groups other than amino-acyl groups"/>
    <property type="evidence" value="ECO:0007669"/>
    <property type="project" value="InterPro"/>
</dbReference>
<feature type="domain" description="N-acetyltransferase" evidence="1">
    <location>
        <begin position="240"/>
        <end position="383"/>
    </location>
</feature>
<reference evidence="2 3" key="1">
    <citation type="journal article" date="2003" name="Int. J. Syst. Evol. Microbiol.">
        <title>Kocuria polaris sp. nov., an orange-pigmented psychrophilic bacterium isolated from an Antarctic cyanobacterial mat sample.</title>
        <authorList>
            <person name="Reddy G.S."/>
            <person name="Prakash J.S."/>
            <person name="Prabahar V."/>
            <person name="Matsumoto G.I."/>
            <person name="Stackebrandt E."/>
            <person name="Shivaji S."/>
        </authorList>
    </citation>
    <scope>NUCLEOTIDE SEQUENCE [LARGE SCALE GENOMIC DNA]</scope>
    <source>
        <strain evidence="2 3">CMS 76or</strain>
    </source>
</reference>
<dbReference type="Pfam" id="PF00583">
    <property type="entry name" value="Acetyltransf_1"/>
    <property type="match status" value="1"/>
</dbReference>
<proteinExistence type="predicted"/>
<dbReference type="InterPro" id="IPR000182">
    <property type="entry name" value="GNAT_dom"/>
</dbReference>
<keyword evidence="3" id="KW-1185">Reference proteome</keyword>
<dbReference type="OrthoDB" id="4119890at2"/>
<name>A0A0A6VT07_KOCRO</name>
<feature type="domain" description="N-acetyltransferase" evidence="1">
    <location>
        <begin position="16"/>
        <end position="206"/>
    </location>
</feature>